<accession>A0A1D1ZAG3</accession>
<keyword evidence="1" id="KW-0812">Transmembrane</keyword>
<feature type="non-terminal residue" evidence="2">
    <location>
        <position position="99"/>
    </location>
</feature>
<name>A0A1D1ZAG3_9ARAE</name>
<dbReference type="Pfam" id="PF14223">
    <property type="entry name" value="Retrotran_gag_2"/>
    <property type="match status" value="1"/>
</dbReference>
<dbReference type="AlphaFoldDB" id="A0A1D1ZAG3"/>
<reference evidence="2" key="1">
    <citation type="submission" date="2015-07" db="EMBL/GenBank/DDBJ databases">
        <title>Transcriptome Assembly of Anthurium amnicola.</title>
        <authorList>
            <person name="Suzuki J."/>
        </authorList>
    </citation>
    <scope>NUCLEOTIDE SEQUENCE</scope>
</reference>
<dbReference type="PANTHER" id="PTHR47592">
    <property type="entry name" value="PBF68 PROTEIN"/>
    <property type="match status" value="1"/>
</dbReference>
<feature type="transmembrane region" description="Helical" evidence="1">
    <location>
        <begin position="12"/>
        <end position="30"/>
    </location>
</feature>
<dbReference type="EMBL" id="GDJX01004073">
    <property type="protein sequence ID" value="JAT63863.1"/>
    <property type="molecule type" value="Transcribed_RNA"/>
</dbReference>
<evidence type="ECO:0000313" key="2">
    <source>
        <dbReference type="EMBL" id="JAT63863.1"/>
    </source>
</evidence>
<feature type="non-terminal residue" evidence="2">
    <location>
        <position position="1"/>
    </location>
</feature>
<proteinExistence type="predicted"/>
<dbReference type="PANTHER" id="PTHR47592:SF27">
    <property type="entry name" value="OS08G0421700 PROTEIN"/>
    <property type="match status" value="1"/>
</dbReference>
<gene>
    <name evidence="2" type="ORF">g.114290</name>
</gene>
<protein>
    <submittedName>
        <fullName evidence="2">Uncharacterized protein</fullName>
    </submittedName>
</protein>
<organism evidence="2">
    <name type="scientific">Anthurium amnicola</name>
    <dbReference type="NCBI Taxonomy" id="1678845"/>
    <lineage>
        <taxon>Eukaryota</taxon>
        <taxon>Viridiplantae</taxon>
        <taxon>Streptophyta</taxon>
        <taxon>Embryophyta</taxon>
        <taxon>Tracheophyta</taxon>
        <taxon>Spermatophyta</taxon>
        <taxon>Magnoliopsida</taxon>
        <taxon>Liliopsida</taxon>
        <taxon>Araceae</taxon>
        <taxon>Pothoideae</taxon>
        <taxon>Potheae</taxon>
        <taxon>Anthurium</taxon>
    </lineage>
</organism>
<sequence length="99" mass="11503">AKMIVEWNQRDRICYSCILLALSNVLFDVYSSSIMTSRRLWEELDKKYNTEDLGLGKYSVVKFLKFLMVEGKSVTEQTHAFLLLLHGLVEADMKLPEKL</sequence>
<keyword evidence="1" id="KW-0472">Membrane</keyword>
<evidence type="ECO:0000256" key="1">
    <source>
        <dbReference type="SAM" id="Phobius"/>
    </source>
</evidence>
<keyword evidence="1" id="KW-1133">Transmembrane helix</keyword>